<dbReference type="GeneID" id="71990299"/>
<accession>A0A9Q8PDF6</accession>
<feature type="transmembrane region" description="Helical" evidence="6">
    <location>
        <begin position="92"/>
        <end position="117"/>
    </location>
</feature>
<evidence type="ECO:0000256" key="4">
    <source>
        <dbReference type="ARBA" id="ARBA00023136"/>
    </source>
</evidence>
<gene>
    <name evidence="7" type="ORF">CLAFUR5_10421</name>
</gene>
<keyword evidence="8" id="KW-1185">Reference proteome</keyword>
<evidence type="ECO:0000256" key="3">
    <source>
        <dbReference type="ARBA" id="ARBA00022989"/>
    </source>
</evidence>
<dbReference type="RefSeq" id="XP_047764766.1">
    <property type="nucleotide sequence ID" value="XM_047909569.1"/>
</dbReference>
<dbReference type="KEGG" id="ffu:CLAFUR5_10421"/>
<evidence type="ECO:0000256" key="6">
    <source>
        <dbReference type="SAM" id="Phobius"/>
    </source>
</evidence>
<reference evidence="7" key="1">
    <citation type="submission" date="2021-12" db="EMBL/GenBank/DDBJ databases">
        <authorList>
            <person name="Zaccaron A."/>
            <person name="Stergiopoulos I."/>
        </authorList>
    </citation>
    <scope>NUCLEOTIDE SEQUENCE</scope>
    <source>
        <strain evidence="7">Race5_Kim</strain>
    </source>
</reference>
<dbReference type="OrthoDB" id="4205486at2759"/>
<feature type="compositionally biased region" description="Polar residues" evidence="5">
    <location>
        <begin position="41"/>
        <end position="54"/>
    </location>
</feature>
<evidence type="ECO:0000313" key="8">
    <source>
        <dbReference type="Proteomes" id="UP000756132"/>
    </source>
</evidence>
<protein>
    <submittedName>
        <fullName evidence="7">Uncharacterized protein</fullName>
    </submittedName>
</protein>
<dbReference type="Pfam" id="PF14880">
    <property type="entry name" value="COX14"/>
    <property type="match status" value="1"/>
</dbReference>
<evidence type="ECO:0000256" key="1">
    <source>
        <dbReference type="ARBA" id="ARBA00004167"/>
    </source>
</evidence>
<evidence type="ECO:0000256" key="2">
    <source>
        <dbReference type="ARBA" id="ARBA00022692"/>
    </source>
</evidence>
<comment type="subcellular location">
    <subcellularLocation>
        <location evidence="1">Membrane</location>
        <topology evidence="1">Single-pass membrane protein</topology>
    </subcellularLocation>
</comment>
<keyword evidence="4 6" id="KW-0472">Membrane</keyword>
<feature type="compositionally biased region" description="Polar residues" evidence="5">
    <location>
        <begin position="1"/>
        <end position="26"/>
    </location>
</feature>
<name>A0A9Q8PDF6_PASFU</name>
<proteinExistence type="predicted"/>
<dbReference type="InterPro" id="IPR029208">
    <property type="entry name" value="COX14"/>
</dbReference>
<keyword evidence="2 6" id="KW-0812">Transmembrane</keyword>
<organism evidence="7 8">
    <name type="scientific">Passalora fulva</name>
    <name type="common">Tomato leaf mold</name>
    <name type="synonym">Cladosporium fulvum</name>
    <dbReference type="NCBI Taxonomy" id="5499"/>
    <lineage>
        <taxon>Eukaryota</taxon>
        <taxon>Fungi</taxon>
        <taxon>Dikarya</taxon>
        <taxon>Ascomycota</taxon>
        <taxon>Pezizomycotina</taxon>
        <taxon>Dothideomycetes</taxon>
        <taxon>Dothideomycetidae</taxon>
        <taxon>Mycosphaerellales</taxon>
        <taxon>Mycosphaerellaceae</taxon>
        <taxon>Fulvia</taxon>
    </lineage>
</organism>
<feature type="compositionally biased region" description="Low complexity" evidence="5">
    <location>
        <begin position="27"/>
        <end position="40"/>
    </location>
</feature>
<dbReference type="GO" id="GO:0016020">
    <property type="term" value="C:membrane"/>
    <property type="evidence" value="ECO:0007669"/>
    <property type="project" value="UniProtKB-SubCell"/>
</dbReference>
<dbReference type="Proteomes" id="UP000756132">
    <property type="component" value="Chromosome 7"/>
</dbReference>
<keyword evidence="3 6" id="KW-1133">Transmembrane helix</keyword>
<dbReference type="EMBL" id="CP090169">
    <property type="protein sequence ID" value="UJO20400.1"/>
    <property type="molecule type" value="Genomic_DNA"/>
</dbReference>
<sequence length="289" mass="31337">MARSPNDATRFTSTGPSVFAKNHQTTPSFNSAAPAAPSPSQINFGSAPSNETPQQKIARLRAAAAASKRGQESSFDKSVRIGRIWADRVHRFTAIGLIGLTIVSGAVATAGITDMMLHNRKRRKEWLAEKQAESTRDLMIAQEALKEGRASEDQMLLINRERVACETEMERRNRPGLFKRATGFLYGGLSEEEKKGGRLMSGNGVDGVEGAVGSAVDEVKQVSSNLIDEGRHAVHKVEEKFEQTQRNGQAIAMGELATPTGGPLDKEAQMTANKASNTARSWTSWITGR</sequence>
<evidence type="ECO:0000256" key="5">
    <source>
        <dbReference type="SAM" id="MobiDB-lite"/>
    </source>
</evidence>
<evidence type="ECO:0000313" key="7">
    <source>
        <dbReference type="EMBL" id="UJO20400.1"/>
    </source>
</evidence>
<reference evidence="7" key="2">
    <citation type="journal article" date="2022" name="Microb. Genom.">
        <title>A chromosome-scale genome assembly of the tomato pathogen Cladosporium fulvum reveals a compartmentalized genome architecture and the presence of a dispensable chromosome.</title>
        <authorList>
            <person name="Zaccaron A.Z."/>
            <person name="Chen L.H."/>
            <person name="Samaras A."/>
            <person name="Stergiopoulos I."/>
        </authorList>
    </citation>
    <scope>NUCLEOTIDE SEQUENCE</scope>
    <source>
        <strain evidence="7">Race5_Kim</strain>
    </source>
</reference>
<dbReference type="AlphaFoldDB" id="A0A9Q8PDF6"/>
<feature type="region of interest" description="Disordered" evidence="5">
    <location>
        <begin position="1"/>
        <end position="54"/>
    </location>
</feature>